<gene>
    <name evidence="2" type="ORF">BLW93_03080</name>
</gene>
<keyword evidence="1" id="KW-0812">Transmembrane</keyword>
<dbReference type="EMBL" id="MOEN01000008">
    <property type="protein sequence ID" value="OMH40788.1"/>
    <property type="molecule type" value="Genomic_DNA"/>
</dbReference>
<accession>A0A1R1MLV4</accession>
<dbReference type="InterPro" id="IPR011990">
    <property type="entry name" value="TPR-like_helical_dom_sf"/>
</dbReference>
<dbReference type="Proteomes" id="UP000187408">
    <property type="component" value="Unassembled WGS sequence"/>
</dbReference>
<dbReference type="Gene3D" id="1.25.40.10">
    <property type="entry name" value="Tetratricopeptide repeat domain"/>
    <property type="match status" value="1"/>
</dbReference>
<dbReference type="AlphaFoldDB" id="A0A1R1MLV4"/>
<proteinExistence type="predicted"/>
<sequence>MKKPPYKSYGRDKKKKKAKIEKHIDIPAPVDTPEAEMMVDDVYKVVAFFQEHASKFVAVLAALVILGGSYFGYKWYKNSLEMKAASIFDRGMIALENGNEKEAEKYFKEAADKYFSAPSGKAGAFLYGKLANDVSYIKKLEGVKSFTLSPAAKLEDGIFMMKDGKGEMAVQKFASLSRDKDWTYPAGLYYLTIYYLSNGKKDKAKETYDILSGDYKNSFYTAVLGEVIQ</sequence>
<keyword evidence="3" id="KW-1185">Reference proteome</keyword>
<evidence type="ECO:0008006" key="4">
    <source>
        <dbReference type="Google" id="ProtNLM"/>
    </source>
</evidence>
<organism evidence="2 3">
    <name type="scientific">Desulfurobacterium indicum</name>
    <dbReference type="NCBI Taxonomy" id="1914305"/>
    <lineage>
        <taxon>Bacteria</taxon>
        <taxon>Pseudomonadati</taxon>
        <taxon>Aquificota</taxon>
        <taxon>Aquificia</taxon>
        <taxon>Desulfurobacteriales</taxon>
        <taxon>Desulfurobacteriaceae</taxon>
        <taxon>Desulfurobacterium</taxon>
    </lineage>
</organism>
<evidence type="ECO:0000313" key="2">
    <source>
        <dbReference type="EMBL" id="OMH40788.1"/>
    </source>
</evidence>
<name>A0A1R1MLV4_9BACT</name>
<evidence type="ECO:0000256" key="1">
    <source>
        <dbReference type="SAM" id="Phobius"/>
    </source>
</evidence>
<keyword evidence="1" id="KW-0472">Membrane</keyword>
<evidence type="ECO:0000313" key="3">
    <source>
        <dbReference type="Proteomes" id="UP000187408"/>
    </source>
</evidence>
<keyword evidence="1" id="KW-1133">Transmembrane helix</keyword>
<feature type="transmembrane region" description="Helical" evidence="1">
    <location>
        <begin position="56"/>
        <end position="73"/>
    </location>
</feature>
<dbReference type="SUPFAM" id="SSF48452">
    <property type="entry name" value="TPR-like"/>
    <property type="match status" value="1"/>
</dbReference>
<comment type="caution">
    <text evidence="2">The sequence shown here is derived from an EMBL/GenBank/DDBJ whole genome shotgun (WGS) entry which is preliminary data.</text>
</comment>
<dbReference type="STRING" id="1914305.BLW93_03080"/>
<dbReference type="RefSeq" id="WP_076712651.1">
    <property type="nucleotide sequence ID" value="NZ_MOEN01000008.1"/>
</dbReference>
<reference evidence="2 3" key="1">
    <citation type="submission" date="2016-10" db="EMBL/GenBank/DDBJ databases">
        <title>Genome sequence of a sulfur-reducing bacterium Desulfurobacterium indicum K6013.</title>
        <authorList>
            <person name="Cao J."/>
            <person name="Shao Z."/>
            <person name="Alain K."/>
            <person name="Jebbar M."/>
        </authorList>
    </citation>
    <scope>NUCLEOTIDE SEQUENCE [LARGE SCALE GENOMIC DNA]</scope>
    <source>
        <strain evidence="2 3">K6013</strain>
    </source>
</reference>
<protein>
    <recommendedName>
        <fullName evidence="4">Tetratricopeptide repeat-like domain-containing protein</fullName>
    </recommendedName>
</protein>
<dbReference type="OrthoDB" id="13266at2"/>